<evidence type="ECO:0000256" key="1">
    <source>
        <dbReference type="ARBA" id="ARBA00022723"/>
    </source>
</evidence>
<keyword evidence="4" id="KW-0862">Zinc</keyword>
<proteinExistence type="predicted"/>
<organism evidence="7 8">
    <name type="scientific">Ignelater luminosus</name>
    <name type="common">Cucubano</name>
    <name type="synonym">Pyrophorus luminosus</name>
    <dbReference type="NCBI Taxonomy" id="2038154"/>
    <lineage>
        <taxon>Eukaryota</taxon>
        <taxon>Metazoa</taxon>
        <taxon>Ecdysozoa</taxon>
        <taxon>Arthropoda</taxon>
        <taxon>Hexapoda</taxon>
        <taxon>Insecta</taxon>
        <taxon>Pterygota</taxon>
        <taxon>Neoptera</taxon>
        <taxon>Endopterygota</taxon>
        <taxon>Coleoptera</taxon>
        <taxon>Polyphaga</taxon>
        <taxon>Elateriformia</taxon>
        <taxon>Elateroidea</taxon>
        <taxon>Elateridae</taxon>
        <taxon>Agrypninae</taxon>
        <taxon>Pyrophorini</taxon>
        <taxon>Ignelater</taxon>
    </lineage>
</organism>
<sequence>MQLIRRPTIIKNEHWYRKNVVRLRISLSIDVDVVLGGFETRPLRTAKEQIHDKPFKCLKCSKSYKYHPNLCRHVKYECDGIAHFPCPVCSKAYTQRTYVRHHLRSKHPDYKLNSELYKRCNFYRAEEKFTCGRCGKKYKYKRGFVRHYKYECVTDKQFQCEICLKTFRQRWYLKTHMKIVHSV</sequence>
<gene>
    <name evidence="7" type="ORF">ILUMI_17201</name>
</gene>
<dbReference type="OrthoDB" id="6675812at2759"/>
<dbReference type="Pfam" id="PF00096">
    <property type="entry name" value="zf-C2H2"/>
    <property type="match status" value="2"/>
</dbReference>
<protein>
    <recommendedName>
        <fullName evidence="6">C2H2-type domain-containing protein</fullName>
    </recommendedName>
</protein>
<dbReference type="InterPro" id="IPR036236">
    <property type="entry name" value="Znf_C2H2_sf"/>
</dbReference>
<dbReference type="Gene3D" id="3.30.160.60">
    <property type="entry name" value="Classic Zinc Finger"/>
    <property type="match status" value="2"/>
</dbReference>
<dbReference type="GO" id="GO:0005634">
    <property type="term" value="C:nucleus"/>
    <property type="evidence" value="ECO:0007669"/>
    <property type="project" value="UniProtKB-ARBA"/>
</dbReference>
<evidence type="ECO:0000256" key="3">
    <source>
        <dbReference type="ARBA" id="ARBA00022771"/>
    </source>
</evidence>
<feature type="domain" description="C2H2-type" evidence="6">
    <location>
        <begin position="158"/>
        <end position="183"/>
    </location>
</feature>
<keyword evidence="8" id="KW-1185">Reference proteome</keyword>
<comment type="caution">
    <text evidence="7">The sequence shown here is derived from an EMBL/GenBank/DDBJ whole genome shotgun (WGS) entry which is preliminary data.</text>
</comment>
<evidence type="ECO:0000256" key="5">
    <source>
        <dbReference type="PROSITE-ProRule" id="PRU00042"/>
    </source>
</evidence>
<dbReference type="PANTHER" id="PTHR24409">
    <property type="entry name" value="ZINC FINGER PROTEIN 142"/>
    <property type="match status" value="1"/>
</dbReference>
<keyword evidence="1" id="KW-0479">Metal-binding</keyword>
<dbReference type="PROSITE" id="PS00028">
    <property type="entry name" value="ZINC_FINGER_C2H2_1"/>
    <property type="match status" value="2"/>
</dbReference>
<evidence type="ECO:0000259" key="6">
    <source>
        <dbReference type="PROSITE" id="PS50157"/>
    </source>
</evidence>
<dbReference type="EMBL" id="VTPC01072203">
    <property type="protein sequence ID" value="KAF2888973.1"/>
    <property type="molecule type" value="Genomic_DNA"/>
</dbReference>
<dbReference type="Proteomes" id="UP000801492">
    <property type="component" value="Unassembled WGS sequence"/>
</dbReference>
<keyword evidence="2" id="KW-0677">Repeat</keyword>
<dbReference type="SUPFAM" id="SSF57667">
    <property type="entry name" value="beta-beta-alpha zinc fingers"/>
    <property type="match status" value="2"/>
</dbReference>
<keyword evidence="3 5" id="KW-0863">Zinc-finger</keyword>
<evidence type="ECO:0000313" key="8">
    <source>
        <dbReference type="Proteomes" id="UP000801492"/>
    </source>
</evidence>
<feature type="domain" description="C2H2-type" evidence="6">
    <location>
        <begin position="84"/>
        <end position="112"/>
    </location>
</feature>
<accession>A0A8K0G857</accession>
<dbReference type="SMART" id="SM00355">
    <property type="entry name" value="ZnF_C2H2"/>
    <property type="match status" value="4"/>
</dbReference>
<dbReference type="GO" id="GO:0008270">
    <property type="term" value="F:zinc ion binding"/>
    <property type="evidence" value="ECO:0007669"/>
    <property type="project" value="UniProtKB-KW"/>
</dbReference>
<evidence type="ECO:0000256" key="4">
    <source>
        <dbReference type="ARBA" id="ARBA00022833"/>
    </source>
</evidence>
<dbReference type="FunFam" id="3.30.160.60:FF:000446">
    <property type="entry name" value="Zinc finger protein"/>
    <property type="match status" value="1"/>
</dbReference>
<dbReference type="InterPro" id="IPR013087">
    <property type="entry name" value="Znf_C2H2_type"/>
</dbReference>
<evidence type="ECO:0000313" key="7">
    <source>
        <dbReference type="EMBL" id="KAF2888973.1"/>
    </source>
</evidence>
<name>A0A8K0G857_IGNLU</name>
<reference evidence="7" key="1">
    <citation type="submission" date="2019-08" db="EMBL/GenBank/DDBJ databases">
        <title>The genome of the North American firefly Photinus pyralis.</title>
        <authorList>
            <consortium name="Photinus pyralis genome working group"/>
            <person name="Fallon T.R."/>
            <person name="Sander Lower S.E."/>
            <person name="Weng J.-K."/>
        </authorList>
    </citation>
    <scope>NUCLEOTIDE SEQUENCE</scope>
    <source>
        <strain evidence="7">TRF0915ILg1</strain>
        <tissue evidence="7">Whole body</tissue>
    </source>
</reference>
<dbReference type="PROSITE" id="PS50157">
    <property type="entry name" value="ZINC_FINGER_C2H2_2"/>
    <property type="match status" value="2"/>
</dbReference>
<dbReference type="AlphaFoldDB" id="A0A8K0G857"/>
<evidence type="ECO:0000256" key="2">
    <source>
        <dbReference type="ARBA" id="ARBA00022737"/>
    </source>
</evidence>